<organism evidence="1 2">
    <name type="scientific">Ancylostoma ceylanicum</name>
    <dbReference type="NCBI Taxonomy" id="53326"/>
    <lineage>
        <taxon>Eukaryota</taxon>
        <taxon>Metazoa</taxon>
        <taxon>Ecdysozoa</taxon>
        <taxon>Nematoda</taxon>
        <taxon>Chromadorea</taxon>
        <taxon>Rhabditida</taxon>
        <taxon>Rhabditina</taxon>
        <taxon>Rhabditomorpha</taxon>
        <taxon>Strongyloidea</taxon>
        <taxon>Ancylostomatidae</taxon>
        <taxon>Ancylostomatinae</taxon>
        <taxon>Ancylostoma</taxon>
    </lineage>
</organism>
<reference evidence="2" key="1">
    <citation type="journal article" date="2015" name="Nat. Genet.">
        <title>The genome and transcriptome of the zoonotic hookworm Ancylostoma ceylanicum identify infection-specific gene families.</title>
        <authorList>
            <person name="Schwarz E.M."/>
            <person name="Hu Y."/>
            <person name="Antoshechkin I."/>
            <person name="Miller M.M."/>
            <person name="Sternberg P.W."/>
            <person name="Aroian R.V."/>
        </authorList>
    </citation>
    <scope>NUCLEOTIDE SEQUENCE</scope>
    <source>
        <strain evidence="2">HY135</strain>
    </source>
</reference>
<evidence type="ECO:0000313" key="2">
    <source>
        <dbReference type="Proteomes" id="UP000024635"/>
    </source>
</evidence>
<comment type="caution">
    <text evidence="1">The sequence shown here is derived from an EMBL/GenBank/DDBJ whole genome shotgun (WGS) entry which is preliminary data.</text>
</comment>
<gene>
    <name evidence="1" type="primary">Acey_s0007.g3370</name>
    <name evidence="1" type="ORF">Y032_0007g3370</name>
</gene>
<proteinExistence type="predicted"/>
<name>A0A016VPM1_9BILA</name>
<dbReference type="Proteomes" id="UP000024635">
    <property type="component" value="Unassembled WGS sequence"/>
</dbReference>
<evidence type="ECO:0000313" key="1">
    <source>
        <dbReference type="EMBL" id="EYC28703.1"/>
    </source>
</evidence>
<dbReference type="EMBL" id="JARK01001343">
    <property type="protein sequence ID" value="EYC28703.1"/>
    <property type="molecule type" value="Genomic_DNA"/>
</dbReference>
<sequence length="71" mass="8312">MLEQPQQYYDTEGRGHDLPMQRETIERIIADQLGSYAYLALTGRGIPYYSRLGDSRWEWYGTPRDTNKLAV</sequence>
<keyword evidence="2" id="KW-1185">Reference proteome</keyword>
<protein>
    <submittedName>
        <fullName evidence="1">Uncharacterized protein</fullName>
    </submittedName>
</protein>
<dbReference type="OrthoDB" id="5897178at2759"/>
<accession>A0A016VPM1</accession>
<dbReference type="AlphaFoldDB" id="A0A016VPM1"/>